<dbReference type="InterPro" id="IPR037975">
    <property type="entry name" value="MyosinXI_CBD"/>
</dbReference>
<dbReference type="Gene3D" id="1.10.10.820">
    <property type="match status" value="1"/>
</dbReference>
<organism evidence="16 18">
    <name type="scientific">Medicago truncatula</name>
    <name type="common">Barrel medic</name>
    <name type="synonym">Medicago tribuloides</name>
    <dbReference type="NCBI Taxonomy" id="3880"/>
    <lineage>
        <taxon>Eukaryota</taxon>
        <taxon>Viridiplantae</taxon>
        <taxon>Streptophyta</taxon>
        <taxon>Embryophyta</taxon>
        <taxon>Tracheophyta</taxon>
        <taxon>Spermatophyta</taxon>
        <taxon>Magnoliopsida</taxon>
        <taxon>eudicotyledons</taxon>
        <taxon>Gunneridae</taxon>
        <taxon>Pentapetalae</taxon>
        <taxon>rosids</taxon>
        <taxon>fabids</taxon>
        <taxon>Fabales</taxon>
        <taxon>Fabaceae</taxon>
        <taxon>Papilionoideae</taxon>
        <taxon>50 kb inversion clade</taxon>
        <taxon>NPAAA clade</taxon>
        <taxon>Hologalegina</taxon>
        <taxon>IRL clade</taxon>
        <taxon>Trifolieae</taxon>
        <taxon>Medicago</taxon>
    </lineage>
</organism>
<evidence type="ECO:0000256" key="9">
    <source>
        <dbReference type="ARBA" id="ARBA00023203"/>
    </source>
</evidence>
<reference evidence="16 18" key="2">
    <citation type="journal article" date="2014" name="BMC Genomics">
        <title>An improved genome release (version Mt4.0) for the model legume Medicago truncatula.</title>
        <authorList>
            <person name="Tang H."/>
            <person name="Krishnakumar V."/>
            <person name="Bidwell S."/>
            <person name="Rosen B."/>
            <person name="Chan A."/>
            <person name="Zhou S."/>
            <person name="Gentzbittel L."/>
            <person name="Childs K.L."/>
            <person name="Yandell M."/>
            <person name="Gundlach H."/>
            <person name="Mayer K.F."/>
            <person name="Schwartz D.C."/>
            <person name="Town C.D."/>
        </authorList>
    </citation>
    <scope>GENOME REANNOTATION</scope>
    <source>
        <strain evidence="16">A17</strain>
        <strain evidence="17 18">cv. Jemalong A17</strain>
    </source>
</reference>
<gene>
    <name evidence="17" type="primary">25499697</name>
    <name evidence="16" type="ordered locus">MTR_7g115430</name>
</gene>
<dbReference type="Gene3D" id="1.20.5.190">
    <property type="match status" value="3"/>
</dbReference>
<dbReference type="Gene3D" id="1.20.120.720">
    <property type="entry name" value="Myosin VI head, motor domain, U50 subdomain"/>
    <property type="match status" value="1"/>
</dbReference>
<dbReference type="SUPFAM" id="SSF52540">
    <property type="entry name" value="P-loop containing nucleoside triphosphate hydrolases"/>
    <property type="match status" value="2"/>
</dbReference>
<keyword evidence="6 11" id="KW-0175">Coiled coil</keyword>
<dbReference type="PROSITE" id="PS51844">
    <property type="entry name" value="SH3_LIKE"/>
    <property type="match status" value="1"/>
</dbReference>
<evidence type="ECO:0000256" key="10">
    <source>
        <dbReference type="PROSITE-ProRule" id="PRU00782"/>
    </source>
</evidence>
<dbReference type="GO" id="GO:0005737">
    <property type="term" value="C:cytoplasm"/>
    <property type="evidence" value="ECO:0000318"/>
    <property type="project" value="GO_Central"/>
</dbReference>
<dbReference type="EMBL" id="CM001223">
    <property type="protein sequence ID" value="KEH24572.1"/>
    <property type="molecule type" value="Genomic_DNA"/>
</dbReference>
<dbReference type="GO" id="GO:0005524">
    <property type="term" value="F:ATP binding"/>
    <property type="evidence" value="ECO:0007669"/>
    <property type="project" value="UniProtKB-UniRule"/>
</dbReference>
<dbReference type="KEGG" id="mtr:25499697"/>
<dbReference type="OrthoDB" id="6108017at2759"/>
<dbReference type="Pfam" id="PF00063">
    <property type="entry name" value="Myosin_head"/>
    <property type="match status" value="1"/>
</dbReference>
<dbReference type="HOGENOM" id="CLU_000192_3_1_1"/>
<dbReference type="Gene3D" id="3.40.850.10">
    <property type="entry name" value="Kinesin motor domain"/>
    <property type="match status" value="1"/>
</dbReference>
<dbReference type="InterPro" id="IPR000048">
    <property type="entry name" value="IQ_motif_EF-hand-BS"/>
</dbReference>
<dbReference type="Proteomes" id="UP000002051">
    <property type="component" value="Unassembled WGS sequence"/>
</dbReference>
<keyword evidence="2" id="KW-0677">Repeat</keyword>
<dbReference type="InterPro" id="IPR027417">
    <property type="entry name" value="P-loop_NTPase"/>
</dbReference>
<feature type="domain" description="Dilute" evidence="13">
    <location>
        <begin position="1160"/>
        <end position="1473"/>
    </location>
</feature>
<evidence type="ECO:0000256" key="3">
    <source>
        <dbReference type="ARBA" id="ARBA00022741"/>
    </source>
</evidence>
<dbReference type="Gene3D" id="3.30.70.1590">
    <property type="match status" value="1"/>
</dbReference>
<dbReference type="PROSITE" id="PS51456">
    <property type="entry name" value="MYOSIN_MOTOR"/>
    <property type="match status" value="1"/>
</dbReference>
<dbReference type="GO" id="GO:0016459">
    <property type="term" value="C:myosin complex"/>
    <property type="evidence" value="ECO:0007669"/>
    <property type="project" value="UniProtKB-KW"/>
</dbReference>
<dbReference type="GO" id="GO:0000146">
    <property type="term" value="F:microfilament motor activity"/>
    <property type="evidence" value="ECO:0000318"/>
    <property type="project" value="GO_Central"/>
</dbReference>
<dbReference type="Pfam" id="PF01843">
    <property type="entry name" value="DIL"/>
    <property type="match status" value="1"/>
</dbReference>
<evidence type="ECO:0000259" key="15">
    <source>
        <dbReference type="PROSITE" id="PS51844"/>
    </source>
</evidence>
<dbReference type="GO" id="GO:0016020">
    <property type="term" value="C:membrane"/>
    <property type="evidence" value="ECO:0000318"/>
    <property type="project" value="GO_Central"/>
</dbReference>
<evidence type="ECO:0000256" key="7">
    <source>
        <dbReference type="ARBA" id="ARBA00023123"/>
    </source>
</evidence>
<keyword evidence="18" id="KW-1185">Reference proteome</keyword>
<dbReference type="GO" id="GO:0007015">
    <property type="term" value="P:actin filament organization"/>
    <property type="evidence" value="ECO:0000318"/>
    <property type="project" value="GO_Central"/>
</dbReference>
<evidence type="ECO:0000313" key="16">
    <source>
        <dbReference type="EMBL" id="KEH24572.1"/>
    </source>
</evidence>
<dbReference type="FunFam" id="1.20.5.190:FF:000001">
    <property type="entry name" value="unconventional myosin-Va"/>
    <property type="match status" value="2"/>
</dbReference>
<evidence type="ECO:0000313" key="17">
    <source>
        <dbReference type="EnsemblPlants" id="KEH24572"/>
    </source>
</evidence>
<keyword evidence="3 10" id="KW-0547">Nucleotide-binding</keyword>
<dbReference type="InterPro" id="IPR002710">
    <property type="entry name" value="Dilute_dom"/>
</dbReference>
<dbReference type="PANTHER" id="PTHR13140:SF792">
    <property type="entry name" value="MYOSIN-9"/>
    <property type="match status" value="1"/>
</dbReference>
<evidence type="ECO:0000256" key="12">
    <source>
        <dbReference type="SAM" id="MobiDB-lite"/>
    </source>
</evidence>
<name>A0A072U4E6_MEDTR</name>
<sequence>MGTPVNIIVGSHVWIEDPDISWVDGQVSKITGQDAEIETTNGKKVVAKLSKILPKDMEAPAGGVDDMTKLSYLHEPGVLENLKIRYELNEIYTYTGNILIAINPFQRLPHLYDAHMMQQYKGAPFGELSPHVFAVADVAYRAMINEKKSNSILVSGESGAGKTETTKMLMQYLAYLGGRAATEGRTVEQQVLESNPVLEAFGNAKTVRNNNSSRFGKFVEIQFDKSGRISGAAIRTYLLERSRVCQVNDPERNYHCFYLLCAAPQEEIEKYKLGHPKTYHYLNQSKCYELADISDAREYLATRRAMDIVGISQKEQEAIFRVVAAILHIGNIDFTKGKEVDSSVPKDDKAKFHLNTTAELLMCDVGALEDALCKRVMVTPEEIIKRSLDPQSAQISRDGFAKTMYSRLFDWLVDKINNSIGQDANSKSLIGVLDIYGFESFKSNSFEQFCINFTNEKLQQHFNQHVFKMEQEEYTKEQINWSYIEFVDNQDVLDLIEKKPGGIVALLDEACMFPKSTHETFSNKLYQTFKNHKRFIKPKLSRTDFTIAHYAGEVQYQSDQFLDKNKDYVVPEHQDLLSSSKCSFVAGLFPPPPEETSKSSKFSSIGSRFKLQLQQLMETLNSTEPHYVRCVKPNNLLKPAVFENVNIMQQLRCGGVLEAIRISCAGYPTRRAFFEFINRFSLLAPEATEGNLDEKAGCHKILEKMGLKGYQIGKTKVFLRAGQMAELDARRAQVLSVAAKTIQRRVRTYQARRHYLALRKKTIYVQSLWRGRLACKLYQNLRREAAAVKIQKHVRRYESRKSYNKLHASVLTLQTALRAIAARKEFNYRKRTKASTIIQARWRCHNASSYYKRLKKGSIVTQCRWRGRVARKELRSLKMASRETGALKEAKDKLEKRVEELTWRLQLEKSLRTNLEESKAQEIAKLQNSLQDMQSKVDETTSVLAKERENAKKSIEEAPPVIQETQVIVEDTQKVESLTAEVESLKTSLESEKQKSDDFEKKYNEAQAYSEERSKKLEDTEKKARQLQESLTRLEEKINNLESENQVLRQQAVSMAPNKFLSGRSRSIIQRVDSGHIGVEGKPPHLDMHSPSMNHRESTEVEDKPQRSLNEKQQENQELLIRCIAQHLGFAGNRPIAACIIYKCLLHWRSFEVERTSVFDRIIQTIGHAIETQENNDILAYWLSNASTLLLLLQRTLKASGAAGMAPQRRRSSSATLFGRMTQSFRGAPAGVNISLINGSMNGGGDTLRQVEAKYPALLFKQQLTAYVEKIYGMIRDNLKKEISPLLGLCIQAPRTSRASLVKGSSRSVANTEAQKALIAHWQGIVKSLGNFLNTLKANNVPPFLVRKVFTQIFSFINVQLFNSLLLRRECCSFSNGEYVKAGLAELEHWCYKATDEYAGPAWDELKHIRQAIGFLVIHQKPKKTLDEISHDLCPVLSIQQLYRISTMYWDDKYGTHSVAPDVISNMRVLMTEDSNNAVSNSFLLDDDSSIPFSVDDISKSNEQIDISDIEPPPLIRENSGFSFLLPRPD</sequence>
<dbReference type="PANTHER" id="PTHR13140">
    <property type="entry name" value="MYOSIN"/>
    <property type="match status" value="1"/>
</dbReference>
<dbReference type="GO" id="GO:0051015">
    <property type="term" value="F:actin filament binding"/>
    <property type="evidence" value="ECO:0000318"/>
    <property type="project" value="GO_Central"/>
</dbReference>
<protein>
    <submittedName>
        <fullName evidence="16">DIL domain myosin family protein</fullName>
    </submittedName>
</protein>
<keyword evidence="7 10" id="KW-0518">Myosin</keyword>
<dbReference type="CDD" id="cd15475">
    <property type="entry name" value="MyosinXI_CBD"/>
    <property type="match status" value="1"/>
</dbReference>
<dbReference type="CDD" id="cd01384">
    <property type="entry name" value="MYSc_Myo11"/>
    <property type="match status" value="1"/>
</dbReference>
<dbReference type="GO" id="GO:0015629">
    <property type="term" value="C:actin cytoskeleton"/>
    <property type="evidence" value="ECO:0000318"/>
    <property type="project" value="GO_Central"/>
</dbReference>
<dbReference type="FunFam" id="1.20.58.530:FF:000002">
    <property type="entry name" value="Class V myosin"/>
    <property type="match status" value="1"/>
</dbReference>
<dbReference type="SMART" id="SM01132">
    <property type="entry name" value="DIL"/>
    <property type="match status" value="1"/>
</dbReference>
<keyword evidence="5" id="KW-0112">Calmodulin-binding</keyword>
<dbReference type="FunFam" id="1.10.10.820:FF:000001">
    <property type="entry name" value="Myosin heavy chain"/>
    <property type="match status" value="1"/>
</dbReference>
<evidence type="ECO:0000256" key="5">
    <source>
        <dbReference type="ARBA" id="ARBA00022860"/>
    </source>
</evidence>
<dbReference type="InterPro" id="IPR004009">
    <property type="entry name" value="SH3_Myosin"/>
</dbReference>
<feature type="region of interest" description="Disordered" evidence="12">
    <location>
        <begin position="1076"/>
        <end position="1112"/>
    </location>
</feature>
<evidence type="ECO:0000259" key="13">
    <source>
        <dbReference type="PROSITE" id="PS51126"/>
    </source>
</evidence>
<dbReference type="GO" id="GO:0009860">
    <property type="term" value="P:pollen tube growth"/>
    <property type="evidence" value="ECO:0000318"/>
    <property type="project" value="GO_Central"/>
</dbReference>
<dbReference type="InterPro" id="IPR036018">
    <property type="entry name" value="MYSc_Myo11"/>
</dbReference>
<dbReference type="SMART" id="SM00015">
    <property type="entry name" value="IQ"/>
    <property type="match status" value="6"/>
</dbReference>
<dbReference type="PROSITE" id="PS50096">
    <property type="entry name" value="IQ"/>
    <property type="match status" value="6"/>
</dbReference>
<dbReference type="InterPro" id="IPR001609">
    <property type="entry name" value="Myosin_head_motor_dom-like"/>
</dbReference>
<proteinExistence type="inferred from homology"/>
<evidence type="ECO:0000256" key="6">
    <source>
        <dbReference type="ARBA" id="ARBA00023054"/>
    </source>
</evidence>
<dbReference type="GO" id="GO:0005516">
    <property type="term" value="F:calmodulin binding"/>
    <property type="evidence" value="ECO:0007669"/>
    <property type="project" value="UniProtKB-KW"/>
</dbReference>
<feature type="domain" description="Myosin N-terminal SH3-like" evidence="15">
    <location>
        <begin position="8"/>
        <end position="57"/>
    </location>
</feature>
<evidence type="ECO:0000256" key="11">
    <source>
        <dbReference type="SAM" id="Coils"/>
    </source>
</evidence>
<evidence type="ECO:0000256" key="2">
    <source>
        <dbReference type="ARBA" id="ARBA00022737"/>
    </source>
</evidence>
<evidence type="ECO:0000256" key="8">
    <source>
        <dbReference type="ARBA" id="ARBA00023175"/>
    </source>
</evidence>
<keyword evidence="9 10" id="KW-0009">Actin-binding</keyword>
<feature type="domain" description="Myosin motor" evidence="14">
    <location>
        <begin position="62"/>
        <end position="732"/>
    </location>
</feature>
<evidence type="ECO:0000256" key="4">
    <source>
        <dbReference type="ARBA" id="ARBA00022840"/>
    </source>
</evidence>
<comment type="similarity">
    <text evidence="1">Belongs to the TRAFAC class myosin-kinesin ATPase superfamily. Myosin family. Plant myosin class XI subfamily.</text>
</comment>
<feature type="compositionally biased region" description="Basic and acidic residues" evidence="12">
    <location>
        <begin position="989"/>
        <end position="1021"/>
    </location>
</feature>
<reference evidence="16 18" key="1">
    <citation type="journal article" date="2011" name="Nature">
        <title>The Medicago genome provides insight into the evolution of rhizobial symbioses.</title>
        <authorList>
            <person name="Young N.D."/>
            <person name="Debelle F."/>
            <person name="Oldroyd G.E."/>
            <person name="Geurts R."/>
            <person name="Cannon S.B."/>
            <person name="Udvardi M.K."/>
            <person name="Benedito V.A."/>
            <person name="Mayer K.F."/>
            <person name="Gouzy J."/>
            <person name="Schoof H."/>
            <person name="Van de Peer Y."/>
            <person name="Proost S."/>
            <person name="Cook D.R."/>
            <person name="Meyers B.C."/>
            <person name="Spannagl M."/>
            <person name="Cheung F."/>
            <person name="De Mita S."/>
            <person name="Krishnakumar V."/>
            <person name="Gundlach H."/>
            <person name="Zhou S."/>
            <person name="Mudge J."/>
            <person name="Bharti A.K."/>
            <person name="Murray J.D."/>
            <person name="Naoumkina M.A."/>
            <person name="Rosen B."/>
            <person name="Silverstein K.A."/>
            <person name="Tang H."/>
            <person name="Rombauts S."/>
            <person name="Zhao P.X."/>
            <person name="Zhou P."/>
            <person name="Barbe V."/>
            <person name="Bardou P."/>
            <person name="Bechner M."/>
            <person name="Bellec A."/>
            <person name="Berger A."/>
            <person name="Berges H."/>
            <person name="Bidwell S."/>
            <person name="Bisseling T."/>
            <person name="Choisne N."/>
            <person name="Couloux A."/>
            <person name="Denny R."/>
            <person name="Deshpande S."/>
            <person name="Dai X."/>
            <person name="Doyle J.J."/>
            <person name="Dudez A.M."/>
            <person name="Farmer A.D."/>
            <person name="Fouteau S."/>
            <person name="Franken C."/>
            <person name="Gibelin C."/>
            <person name="Gish J."/>
            <person name="Goldstein S."/>
            <person name="Gonzalez A.J."/>
            <person name="Green P.J."/>
            <person name="Hallab A."/>
            <person name="Hartog M."/>
            <person name="Hua A."/>
            <person name="Humphray S.J."/>
            <person name="Jeong D.H."/>
            <person name="Jing Y."/>
            <person name="Jocker A."/>
            <person name="Kenton S.M."/>
            <person name="Kim D.J."/>
            <person name="Klee K."/>
            <person name="Lai H."/>
            <person name="Lang C."/>
            <person name="Lin S."/>
            <person name="Macmil S.L."/>
            <person name="Magdelenat G."/>
            <person name="Matthews L."/>
            <person name="McCorrison J."/>
            <person name="Monaghan E.L."/>
            <person name="Mun J.H."/>
            <person name="Najar F.Z."/>
            <person name="Nicholson C."/>
            <person name="Noirot C."/>
            <person name="O'Bleness M."/>
            <person name="Paule C.R."/>
            <person name="Poulain J."/>
            <person name="Prion F."/>
            <person name="Qin B."/>
            <person name="Qu C."/>
            <person name="Retzel E.F."/>
            <person name="Riddle C."/>
            <person name="Sallet E."/>
            <person name="Samain S."/>
            <person name="Samson N."/>
            <person name="Sanders I."/>
            <person name="Saurat O."/>
            <person name="Scarpelli C."/>
            <person name="Schiex T."/>
            <person name="Segurens B."/>
            <person name="Severin A.J."/>
            <person name="Sherrier D.J."/>
            <person name="Shi R."/>
            <person name="Sims S."/>
            <person name="Singer S.R."/>
            <person name="Sinharoy S."/>
            <person name="Sterck L."/>
            <person name="Viollet A."/>
            <person name="Wang B.B."/>
            <person name="Wang K."/>
            <person name="Wang M."/>
            <person name="Wang X."/>
            <person name="Warfsmann J."/>
            <person name="Weissenbach J."/>
            <person name="White D.D."/>
            <person name="White J.D."/>
            <person name="Wiley G.B."/>
            <person name="Wincker P."/>
            <person name="Xing Y."/>
            <person name="Yang L."/>
            <person name="Yao Z."/>
            <person name="Ying F."/>
            <person name="Zhai J."/>
            <person name="Zhou L."/>
            <person name="Zuber A."/>
            <person name="Denarie J."/>
            <person name="Dixon R.A."/>
            <person name="May G.D."/>
            <person name="Schwartz D.C."/>
            <person name="Rogers J."/>
            <person name="Quetier F."/>
            <person name="Town C.D."/>
            <person name="Roe B.A."/>
        </authorList>
    </citation>
    <scope>NUCLEOTIDE SEQUENCE [LARGE SCALE GENOMIC DNA]</scope>
    <source>
        <strain evidence="16">A17</strain>
        <strain evidence="17 18">cv. Jemalong A17</strain>
    </source>
</reference>
<keyword evidence="8 10" id="KW-0505">Motor protein</keyword>
<accession>A0A072U4E6</accession>
<dbReference type="STRING" id="3880.A0A072U4E6"/>
<evidence type="ECO:0000313" key="18">
    <source>
        <dbReference type="Proteomes" id="UP000002051"/>
    </source>
</evidence>
<dbReference type="Pfam" id="PF00612">
    <property type="entry name" value="IQ"/>
    <property type="match status" value="4"/>
</dbReference>
<dbReference type="Gene3D" id="1.20.58.530">
    <property type="match status" value="1"/>
</dbReference>
<feature type="region of interest" description="Disordered" evidence="12">
    <location>
        <begin position="987"/>
        <end position="1021"/>
    </location>
</feature>
<feature type="compositionally biased region" description="Basic and acidic residues" evidence="12">
    <location>
        <begin position="1082"/>
        <end position="1112"/>
    </location>
</feature>
<dbReference type="EnsemblPlants" id="KEH24572">
    <property type="protein sequence ID" value="KEH24572"/>
    <property type="gene ID" value="MTR_7g115430"/>
</dbReference>
<feature type="region of interest" description="Actin-binding" evidence="10">
    <location>
        <begin position="613"/>
        <end position="635"/>
    </location>
</feature>
<feature type="binding site" evidence="10">
    <location>
        <begin position="156"/>
        <end position="163"/>
    </location>
    <ligand>
        <name>ATP</name>
        <dbReference type="ChEBI" id="CHEBI:30616"/>
    </ligand>
</feature>
<keyword evidence="4 10" id="KW-0067">ATP-binding</keyword>
<dbReference type="PROSITE" id="PS51126">
    <property type="entry name" value="DILUTE"/>
    <property type="match status" value="1"/>
</dbReference>
<dbReference type="Pfam" id="PF02736">
    <property type="entry name" value="Myosin_N"/>
    <property type="match status" value="1"/>
</dbReference>
<evidence type="ECO:0000259" key="14">
    <source>
        <dbReference type="PROSITE" id="PS51456"/>
    </source>
</evidence>
<evidence type="ECO:0000256" key="1">
    <source>
        <dbReference type="ARBA" id="ARBA00008049"/>
    </source>
</evidence>
<feature type="coiled-coil region" evidence="11">
    <location>
        <begin position="877"/>
        <end position="950"/>
    </location>
</feature>
<dbReference type="SMART" id="SM00242">
    <property type="entry name" value="MYSc"/>
    <property type="match status" value="1"/>
</dbReference>
<dbReference type="FunFam" id="1.20.120.720:FF:000011">
    <property type="entry name" value="Myosin 2"/>
    <property type="match status" value="1"/>
</dbReference>
<dbReference type="PRINTS" id="PR00193">
    <property type="entry name" value="MYOSINHEAVY"/>
</dbReference>
<dbReference type="GO" id="GO:0030048">
    <property type="term" value="P:actin filament-based movement"/>
    <property type="evidence" value="ECO:0007669"/>
    <property type="project" value="UniProtKB-ARBA"/>
</dbReference>
<dbReference type="InterPro" id="IPR036961">
    <property type="entry name" value="Kinesin_motor_dom_sf"/>
</dbReference>
<reference evidence="17" key="3">
    <citation type="submission" date="2015-04" db="UniProtKB">
        <authorList>
            <consortium name="EnsemblPlants"/>
        </authorList>
    </citation>
    <scope>IDENTIFICATION</scope>
    <source>
        <strain evidence="17">cv. Jemalong A17</strain>
    </source>
</reference>